<dbReference type="PROSITE" id="PS51000">
    <property type="entry name" value="HTH_DEOR_2"/>
    <property type="match status" value="1"/>
</dbReference>
<reference evidence="5 6" key="1">
    <citation type="journal article" date="2016" name="Front. Microbiol.">
        <title>Comprehensive Phylogenetic Analysis of Bovine Non-aureus Staphylococci Species Based on Whole-Genome Sequencing.</title>
        <authorList>
            <person name="Naushad S."/>
            <person name="Barkema H.W."/>
            <person name="Luby C."/>
            <person name="Condas L.A."/>
            <person name="Nobrega D.B."/>
            <person name="Carson D.A."/>
            <person name="De Buck J."/>
        </authorList>
    </citation>
    <scope>NUCLEOTIDE SEQUENCE [LARGE SCALE GENOMIC DNA]</scope>
    <source>
        <strain evidence="5 6">SNUC 2204</strain>
    </source>
</reference>
<evidence type="ECO:0000313" key="6">
    <source>
        <dbReference type="Proteomes" id="UP000241209"/>
    </source>
</evidence>
<dbReference type="PRINTS" id="PR00037">
    <property type="entry name" value="HTHLACR"/>
</dbReference>
<dbReference type="SUPFAM" id="SSF100950">
    <property type="entry name" value="NagB/RpiA/CoA transferase-like"/>
    <property type="match status" value="1"/>
</dbReference>
<evidence type="ECO:0000256" key="3">
    <source>
        <dbReference type="ARBA" id="ARBA00023163"/>
    </source>
</evidence>
<dbReference type="Gene3D" id="1.10.10.10">
    <property type="entry name" value="Winged helix-like DNA-binding domain superfamily/Winged helix DNA-binding domain"/>
    <property type="match status" value="1"/>
</dbReference>
<name>A0A2T4PVM3_9STAP</name>
<dbReference type="SMART" id="SM01134">
    <property type="entry name" value="DeoRC"/>
    <property type="match status" value="1"/>
</dbReference>
<dbReference type="AlphaFoldDB" id="A0A2T4PVM3"/>
<dbReference type="InterPro" id="IPR036388">
    <property type="entry name" value="WH-like_DNA-bd_sf"/>
</dbReference>
<dbReference type="EMBL" id="PZFK01000005">
    <property type="protein sequence ID" value="PTI30486.1"/>
    <property type="molecule type" value="Genomic_DNA"/>
</dbReference>
<keyword evidence="2" id="KW-0805">Transcription regulation</keyword>
<sequence>MLKVIEERQQIIINHLKIVQFARTQDLIDLVKYSEATVKRDLIELEKKGLVRRTRGGAMIIDNQKIDLPYLMKIINFNEQDDKHKIAEKAKDLINDDMVIFLDSSTTTLHLIKMLSKFEGLQIITNGVLTASLLSEFTDAQINILGGTVVKKRNTINGSKAFNDALTYNADISFVSCRGFDLEKGATETTEGEAFIKQAFRQNSKHLVLLVTEDKFHNKYLHKSLSLHDIDTIVTDYNLSHKEVDLLKRNNITCIY</sequence>
<protein>
    <submittedName>
        <fullName evidence="5">DeoR/GlpR transcriptional regulator</fullName>
    </submittedName>
</protein>
<dbReference type="OrthoDB" id="9797223at2"/>
<organism evidence="5 6">
    <name type="scientific">Mammaliicoccus vitulinus</name>
    <dbReference type="NCBI Taxonomy" id="71237"/>
    <lineage>
        <taxon>Bacteria</taxon>
        <taxon>Bacillati</taxon>
        <taxon>Bacillota</taxon>
        <taxon>Bacilli</taxon>
        <taxon>Bacillales</taxon>
        <taxon>Staphylococcaceae</taxon>
        <taxon>Mammaliicoccus</taxon>
    </lineage>
</organism>
<dbReference type="GO" id="GO:0005988">
    <property type="term" value="P:lactose metabolic process"/>
    <property type="evidence" value="ECO:0007669"/>
    <property type="project" value="UniProtKB-KW"/>
</dbReference>
<dbReference type="Pfam" id="PF00455">
    <property type="entry name" value="DeoRC"/>
    <property type="match status" value="1"/>
</dbReference>
<dbReference type="Gene3D" id="3.40.50.1360">
    <property type="match status" value="1"/>
</dbReference>
<evidence type="ECO:0000259" key="4">
    <source>
        <dbReference type="PROSITE" id="PS51000"/>
    </source>
</evidence>
<dbReference type="PANTHER" id="PTHR30363:SF44">
    <property type="entry name" value="AGA OPERON TRANSCRIPTIONAL REPRESSOR-RELATED"/>
    <property type="match status" value="1"/>
</dbReference>
<dbReference type="Proteomes" id="UP000241209">
    <property type="component" value="Unassembled WGS sequence"/>
</dbReference>
<comment type="caution">
    <text evidence="5">The sequence shown here is derived from an EMBL/GenBank/DDBJ whole genome shotgun (WGS) entry which is preliminary data.</text>
</comment>
<keyword evidence="3" id="KW-0804">Transcription</keyword>
<feature type="domain" description="HTH deoR-type" evidence="4">
    <location>
        <begin position="5"/>
        <end position="60"/>
    </location>
</feature>
<dbReference type="GO" id="GO:0003700">
    <property type="term" value="F:DNA-binding transcription factor activity"/>
    <property type="evidence" value="ECO:0007669"/>
    <property type="project" value="InterPro"/>
</dbReference>
<dbReference type="RefSeq" id="WP_107556762.1">
    <property type="nucleotide sequence ID" value="NZ_BMDF01000011.1"/>
</dbReference>
<accession>A0A2T4PVM3</accession>
<dbReference type="InterPro" id="IPR050313">
    <property type="entry name" value="Carb_Metab_HTH_regulators"/>
</dbReference>
<dbReference type="GeneID" id="64115482"/>
<dbReference type="InterPro" id="IPR036390">
    <property type="entry name" value="WH_DNA-bd_sf"/>
</dbReference>
<dbReference type="SMART" id="SM00420">
    <property type="entry name" value="HTH_DEOR"/>
    <property type="match status" value="1"/>
</dbReference>
<evidence type="ECO:0000256" key="1">
    <source>
        <dbReference type="ARBA" id="ARBA00022736"/>
    </source>
</evidence>
<keyword evidence="1" id="KW-0423">Lactose metabolism</keyword>
<dbReference type="SUPFAM" id="SSF46785">
    <property type="entry name" value="Winged helix' DNA-binding domain"/>
    <property type="match status" value="1"/>
</dbReference>
<dbReference type="InterPro" id="IPR001034">
    <property type="entry name" value="DeoR_HTH"/>
</dbReference>
<dbReference type="PANTHER" id="PTHR30363">
    <property type="entry name" value="HTH-TYPE TRANSCRIPTIONAL REGULATOR SRLR-RELATED"/>
    <property type="match status" value="1"/>
</dbReference>
<gene>
    <name evidence="5" type="ORF">BU072_03515</name>
</gene>
<dbReference type="InterPro" id="IPR014036">
    <property type="entry name" value="DeoR-like_C"/>
</dbReference>
<evidence type="ECO:0000256" key="2">
    <source>
        <dbReference type="ARBA" id="ARBA00023015"/>
    </source>
</evidence>
<evidence type="ECO:0000313" key="5">
    <source>
        <dbReference type="EMBL" id="PTI30486.1"/>
    </source>
</evidence>
<proteinExistence type="predicted"/>
<dbReference type="Pfam" id="PF08220">
    <property type="entry name" value="HTH_DeoR"/>
    <property type="match status" value="1"/>
</dbReference>
<dbReference type="InterPro" id="IPR037171">
    <property type="entry name" value="NagB/RpiA_transferase-like"/>
</dbReference>